<dbReference type="PANTHER" id="PTHR33495:SF2">
    <property type="entry name" value="ANTI-SIGMA FACTOR ANTAGONIST TM_1081-RELATED"/>
    <property type="match status" value="1"/>
</dbReference>
<organism evidence="4 5">
    <name type="scientific">Phytohabitans aurantiacus</name>
    <dbReference type="NCBI Taxonomy" id="3016789"/>
    <lineage>
        <taxon>Bacteria</taxon>
        <taxon>Bacillati</taxon>
        <taxon>Actinomycetota</taxon>
        <taxon>Actinomycetes</taxon>
        <taxon>Micromonosporales</taxon>
        <taxon>Micromonosporaceae</taxon>
    </lineage>
</organism>
<dbReference type="Proteomes" id="UP001144280">
    <property type="component" value="Unassembled WGS sequence"/>
</dbReference>
<dbReference type="Gene3D" id="3.30.750.24">
    <property type="entry name" value="STAS domain"/>
    <property type="match status" value="1"/>
</dbReference>
<dbReference type="NCBIfam" id="TIGR00377">
    <property type="entry name" value="ant_ant_sig"/>
    <property type="match status" value="1"/>
</dbReference>
<evidence type="ECO:0000259" key="3">
    <source>
        <dbReference type="PROSITE" id="PS50801"/>
    </source>
</evidence>
<name>A0ABQ5QQG6_9ACTN</name>
<comment type="similarity">
    <text evidence="1 2">Belongs to the anti-sigma-factor antagonist family.</text>
</comment>
<dbReference type="CDD" id="cd07043">
    <property type="entry name" value="STAS_anti-anti-sigma_factors"/>
    <property type="match status" value="1"/>
</dbReference>
<dbReference type="Pfam" id="PF01740">
    <property type="entry name" value="STAS"/>
    <property type="match status" value="1"/>
</dbReference>
<proteinExistence type="inferred from homology"/>
<dbReference type="SUPFAM" id="SSF52091">
    <property type="entry name" value="SpoIIaa-like"/>
    <property type="match status" value="1"/>
</dbReference>
<keyword evidence="5" id="KW-1185">Reference proteome</keyword>
<evidence type="ECO:0000313" key="4">
    <source>
        <dbReference type="EMBL" id="GLH96624.1"/>
    </source>
</evidence>
<protein>
    <recommendedName>
        <fullName evidence="2">Anti-sigma factor antagonist</fullName>
    </recommendedName>
</protein>
<feature type="domain" description="STAS" evidence="3">
    <location>
        <begin position="24"/>
        <end position="133"/>
    </location>
</feature>
<reference evidence="4" key="1">
    <citation type="submission" date="2022-12" db="EMBL/GenBank/DDBJ databases">
        <title>New Phytohabitans aurantiacus sp. RD004123 nov., an actinomycete isolated from soil.</title>
        <authorList>
            <person name="Triningsih D.W."/>
            <person name="Harunari E."/>
            <person name="Igarashi Y."/>
        </authorList>
    </citation>
    <scope>NUCLEOTIDE SEQUENCE</scope>
    <source>
        <strain evidence="4">RD004123</strain>
    </source>
</reference>
<evidence type="ECO:0000256" key="2">
    <source>
        <dbReference type="RuleBase" id="RU003749"/>
    </source>
</evidence>
<dbReference type="PANTHER" id="PTHR33495">
    <property type="entry name" value="ANTI-SIGMA FACTOR ANTAGONIST TM_1081-RELATED-RELATED"/>
    <property type="match status" value="1"/>
</dbReference>
<comment type="caution">
    <text evidence="4">The sequence shown here is derived from an EMBL/GenBank/DDBJ whole genome shotgun (WGS) entry which is preliminary data.</text>
</comment>
<dbReference type="PROSITE" id="PS50801">
    <property type="entry name" value="STAS"/>
    <property type="match status" value="1"/>
</dbReference>
<evidence type="ECO:0000256" key="1">
    <source>
        <dbReference type="ARBA" id="ARBA00009013"/>
    </source>
</evidence>
<sequence length="133" mass="14796">MNEYIPVPGRRREPAAGPHGELGLAVDIDEREGHVLVKVRGVIDFWSAGPLQEQVNWALQDRRPHLVFDLQEVTFVDSTGLGLLVSVHRRAEAGGGWLHIARPDPLVRRVLEATNLDRLFHLYPDVPAAEADA</sequence>
<dbReference type="InterPro" id="IPR002645">
    <property type="entry name" value="STAS_dom"/>
</dbReference>
<evidence type="ECO:0000313" key="5">
    <source>
        <dbReference type="Proteomes" id="UP001144280"/>
    </source>
</evidence>
<dbReference type="EMBL" id="BSDI01000007">
    <property type="protein sequence ID" value="GLH96624.1"/>
    <property type="molecule type" value="Genomic_DNA"/>
</dbReference>
<gene>
    <name evidence="4" type="ORF">Pa4123_18980</name>
</gene>
<accession>A0ABQ5QQG6</accession>
<dbReference type="InterPro" id="IPR003658">
    <property type="entry name" value="Anti-sigma_ant"/>
</dbReference>
<dbReference type="InterPro" id="IPR036513">
    <property type="entry name" value="STAS_dom_sf"/>
</dbReference>
<dbReference type="RefSeq" id="WP_281893873.1">
    <property type="nucleotide sequence ID" value="NZ_BSDI01000007.1"/>
</dbReference>